<dbReference type="EMBL" id="UZAK01034086">
    <property type="protein sequence ID" value="VDP42257.1"/>
    <property type="molecule type" value="Genomic_DNA"/>
</dbReference>
<organism evidence="4">
    <name type="scientific">Schistosoma curassoni</name>
    <dbReference type="NCBI Taxonomy" id="6186"/>
    <lineage>
        <taxon>Eukaryota</taxon>
        <taxon>Metazoa</taxon>
        <taxon>Spiralia</taxon>
        <taxon>Lophotrochozoa</taxon>
        <taxon>Platyhelminthes</taxon>
        <taxon>Trematoda</taxon>
        <taxon>Digenea</taxon>
        <taxon>Strigeidida</taxon>
        <taxon>Schistosomatoidea</taxon>
        <taxon>Schistosomatidae</taxon>
        <taxon>Schistosoma</taxon>
    </lineage>
</organism>
<dbReference type="AlphaFoldDB" id="A0A183K7G4"/>
<sequence length="113" mass="12721">MIVLNLQIKPIPPNHDRCCYLDVVVGLAYRDKAIELYWLNNRSSRSYHARQLVLLTVQRCDDSKVLPSDNQHDSDNAFPQGGVGVEKIDPKNAHLTLSHGYPSPAVKSQQVRS</sequence>
<keyword evidence="3" id="KW-1185">Reference proteome</keyword>
<reference evidence="2 3" key="2">
    <citation type="submission" date="2018-11" db="EMBL/GenBank/DDBJ databases">
        <authorList>
            <consortium name="Pathogen Informatics"/>
        </authorList>
    </citation>
    <scope>NUCLEOTIDE SEQUENCE [LARGE SCALE GENOMIC DNA]</scope>
    <source>
        <strain evidence="2">Dakar</strain>
        <strain evidence="3">Dakar, Senegal</strain>
    </source>
</reference>
<protein>
    <submittedName>
        <fullName evidence="2 4">Uncharacterized protein</fullName>
    </submittedName>
</protein>
<name>A0A183K7G4_9TREM</name>
<gene>
    <name evidence="2" type="ORF">SCUD_LOCUS10941</name>
</gene>
<evidence type="ECO:0000313" key="3">
    <source>
        <dbReference type="Proteomes" id="UP000279833"/>
    </source>
</evidence>
<evidence type="ECO:0000313" key="2">
    <source>
        <dbReference type="EMBL" id="VDP42257.1"/>
    </source>
</evidence>
<dbReference type="Proteomes" id="UP000279833">
    <property type="component" value="Unassembled WGS sequence"/>
</dbReference>
<accession>A0A183K7G4</accession>
<evidence type="ECO:0000256" key="1">
    <source>
        <dbReference type="SAM" id="MobiDB-lite"/>
    </source>
</evidence>
<feature type="compositionally biased region" description="Basic and acidic residues" evidence="1">
    <location>
        <begin position="65"/>
        <end position="75"/>
    </location>
</feature>
<reference evidence="4" key="1">
    <citation type="submission" date="2016-06" db="UniProtKB">
        <authorList>
            <consortium name="WormBaseParasite"/>
        </authorList>
    </citation>
    <scope>IDENTIFICATION</scope>
</reference>
<proteinExistence type="predicted"/>
<dbReference type="WBParaSite" id="SCUD_0001094101-mRNA-1">
    <property type="protein sequence ID" value="SCUD_0001094101-mRNA-1"/>
    <property type="gene ID" value="SCUD_0001094101"/>
</dbReference>
<evidence type="ECO:0000313" key="4">
    <source>
        <dbReference type="WBParaSite" id="SCUD_0001094101-mRNA-1"/>
    </source>
</evidence>
<feature type="region of interest" description="Disordered" evidence="1">
    <location>
        <begin position="65"/>
        <end position="86"/>
    </location>
</feature>